<feature type="non-terminal residue" evidence="1">
    <location>
        <position position="1"/>
    </location>
</feature>
<name>A0A9N9DV99_9GLOM</name>
<reference evidence="1" key="1">
    <citation type="submission" date="2021-06" db="EMBL/GenBank/DDBJ databases">
        <authorList>
            <person name="Kallberg Y."/>
            <person name="Tangrot J."/>
            <person name="Rosling A."/>
        </authorList>
    </citation>
    <scope>NUCLEOTIDE SEQUENCE</scope>
    <source>
        <strain evidence="1">AZ414A</strain>
    </source>
</reference>
<protein>
    <submittedName>
        <fullName evidence="1">2664_t:CDS:1</fullName>
    </submittedName>
</protein>
<keyword evidence="2" id="KW-1185">Reference proteome</keyword>
<gene>
    <name evidence="1" type="ORF">DEBURN_LOCUS11408</name>
</gene>
<sequence length="88" mass="10614">TFTDALIISSRNVTSVQELQKERLKHLAKAYEYYENDIVLLYNSAKRQMHEQKFNPKWTGLFWIEKKLETQRARLLELYQSLQLDYTS</sequence>
<feature type="non-terminal residue" evidence="1">
    <location>
        <position position="88"/>
    </location>
</feature>
<dbReference type="AlphaFoldDB" id="A0A9N9DV99"/>
<evidence type="ECO:0000313" key="2">
    <source>
        <dbReference type="Proteomes" id="UP000789706"/>
    </source>
</evidence>
<evidence type="ECO:0000313" key="1">
    <source>
        <dbReference type="EMBL" id="CAG8649290.1"/>
    </source>
</evidence>
<dbReference type="EMBL" id="CAJVPK010006182">
    <property type="protein sequence ID" value="CAG8649290.1"/>
    <property type="molecule type" value="Genomic_DNA"/>
</dbReference>
<accession>A0A9N9DV99</accession>
<proteinExistence type="predicted"/>
<dbReference type="Proteomes" id="UP000789706">
    <property type="component" value="Unassembled WGS sequence"/>
</dbReference>
<organism evidence="1 2">
    <name type="scientific">Diversispora eburnea</name>
    <dbReference type="NCBI Taxonomy" id="1213867"/>
    <lineage>
        <taxon>Eukaryota</taxon>
        <taxon>Fungi</taxon>
        <taxon>Fungi incertae sedis</taxon>
        <taxon>Mucoromycota</taxon>
        <taxon>Glomeromycotina</taxon>
        <taxon>Glomeromycetes</taxon>
        <taxon>Diversisporales</taxon>
        <taxon>Diversisporaceae</taxon>
        <taxon>Diversispora</taxon>
    </lineage>
</organism>
<comment type="caution">
    <text evidence="1">The sequence shown here is derived from an EMBL/GenBank/DDBJ whole genome shotgun (WGS) entry which is preliminary data.</text>
</comment>